<sequence>MDCYPGHHQHPKVNSVEVLDFSSKSQSCCRSIMPSRSEECVNLLIDDGFVKVPSWIMSTTGHPPFSRMPWSTYFYFGLNDVDEHQCISLVYGNVLNIESLRLNSCTHRPPPPPLREAWLRYLGNRSLSSADGSALEKRPQLYLRRCA</sequence>
<proteinExistence type="predicted"/>
<evidence type="ECO:0000313" key="1">
    <source>
        <dbReference type="WBParaSite" id="MCU_013055-RA"/>
    </source>
</evidence>
<dbReference type="WBParaSite" id="MCU_013055-RA">
    <property type="protein sequence ID" value="MCU_013055-RA"/>
    <property type="gene ID" value="MCU_013055"/>
</dbReference>
<reference evidence="1" key="1">
    <citation type="submission" date="2019-11" db="UniProtKB">
        <authorList>
            <consortium name="WormBaseParasite"/>
        </authorList>
    </citation>
    <scope>IDENTIFICATION</scope>
</reference>
<organism evidence="1">
    <name type="scientific">Mesocestoides corti</name>
    <name type="common">Flatworm</name>
    <dbReference type="NCBI Taxonomy" id="53468"/>
    <lineage>
        <taxon>Eukaryota</taxon>
        <taxon>Metazoa</taxon>
        <taxon>Spiralia</taxon>
        <taxon>Lophotrochozoa</taxon>
        <taxon>Platyhelminthes</taxon>
        <taxon>Cestoda</taxon>
        <taxon>Eucestoda</taxon>
        <taxon>Cyclophyllidea</taxon>
        <taxon>Mesocestoididae</taxon>
        <taxon>Mesocestoides</taxon>
    </lineage>
</organism>
<dbReference type="AlphaFoldDB" id="A0A5K3FY00"/>
<protein>
    <submittedName>
        <fullName evidence="1">Ricin B-type lectin domain-containing protein</fullName>
    </submittedName>
</protein>
<name>A0A5K3FY00_MESCO</name>
<accession>A0A5K3FY00</accession>